<dbReference type="RefSeq" id="XP_013755032.1">
    <property type="nucleotide sequence ID" value="XM_013899578.1"/>
</dbReference>
<keyword evidence="2" id="KW-1185">Reference proteome</keyword>
<evidence type="ECO:0000313" key="2">
    <source>
        <dbReference type="Proteomes" id="UP000054408"/>
    </source>
</evidence>
<evidence type="ECO:0000313" key="1">
    <source>
        <dbReference type="EMBL" id="KNC52715.1"/>
    </source>
</evidence>
<protein>
    <submittedName>
        <fullName evidence="1">Uncharacterized protein</fullName>
    </submittedName>
</protein>
<dbReference type="GeneID" id="25567250"/>
<sequence length="484" mass="50498">MPSPDGGNFPLTMISTFTTLDQSVSLNAITLDGPMPTTPKLRVLDTVPDSFGFNALVAAIAPNIVAFAPLNTIRLVSLALPPAFPPTVLPLPSERIANDSQLVALTSADVNNDGIIDLILSCKTVSAAHASVVVAIAKLGAPLSWRFAVVSSPVTPVSIAVWRSPTSTEPSASLVWLSAIQPGVDNFNFELFAMRFDPTTMTPSALTELSPLDDAGEATSAALVVSPSTDPGAFGSIIVARVVVESATSASSGASLSAFDSLPPITSYSHASRAAAIAGLVNSDTEPDIVIIDTHHQVITLINNIQSGVQASQFQPILGPTLSEDLDFGTGAIHISLADADGDGSQDLMLTCLSSPTSTGIWYLPNAGGGQWNPLVSLATLPFTIINVVPVSIRSALAIEYIVALDETNNVNSLVFVYQIQAGSPVFAHCFLPPALNTTSELIAPLRPRHSPLPSDSGIVIAAHLGSSSYPLFWVTLDQLGHER</sequence>
<reference evidence="1 2" key="1">
    <citation type="submission" date="2010-05" db="EMBL/GenBank/DDBJ databases">
        <title>The Genome Sequence of Thecamonas trahens ATCC 50062.</title>
        <authorList>
            <consortium name="The Broad Institute Genome Sequencing Platform"/>
            <person name="Russ C."/>
            <person name="Cuomo C."/>
            <person name="Shea T."/>
            <person name="Young S.K."/>
            <person name="Zeng Q."/>
            <person name="Koehrsen M."/>
            <person name="Haas B."/>
            <person name="Borodovsky M."/>
            <person name="Guigo R."/>
            <person name="Alvarado L."/>
            <person name="Berlin A."/>
            <person name="Bochicchio J."/>
            <person name="Borenstein D."/>
            <person name="Chapman S."/>
            <person name="Chen Z."/>
            <person name="Freedman E."/>
            <person name="Gellesch M."/>
            <person name="Goldberg J."/>
            <person name="Griggs A."/>
            <person name="Gujja S."/>
            <person name="Heilman E."/>
            <person name="Heiman D."/>
            <person name="Hepburn T."/>
            <person name="Howarth C."/>
            <person name="Jen D."/>
            <person name="Larson L."/>
            <person name="Mehta T."/>
            <person name="Park D."/>
            <person name="Pearson M."/>
            <person name="Roberts A."/>
            <person name="Saif S."/>
            <person name="Shenoy N."/>
            <person name="Sisk P."/>
            <person name="Stolte C."/>
            <person name="Sykes S."/>
            <person name="Thomson T."/>
            <person name="Walk T."/>
            <person name="White J."/>
            <person name="Yandava C."/>
            <person name="Burger G."/>
            <person name="Gray M.W."/>
            <person name="Holland P.W.H."/>
            <person name="King N."/>
            <person name="Lang F.B.F."/>
            <person name="Roger A.J."/>
            <person name="Ruiz-Trillo I."/>
            <person name="Lander E."/>
            <person name="Nusbaum C."/>
        </authorList>
    </citation>
    <scope>NUCLEOTIDE SEQUENCE [LARGE SCALE GENOMIC DNA]</scope>
    <source>
        <strain evidence="1 2">ATCC 50062</strain>
    </source>
</reference>
<dbReference type="EMBL" id="GL349475">
    <property type="protein sequence ID" value="KNC52715.1"/>
    <property type="molecule type" value="Genomic_DNA"/>
</dbReference>
<dbReference type="Proteomes" id="UP000054408">
    <property type="component" value="Unassembled WGS sequence"/>
</dbReference>
<proteinExistence type="predicted"/>
<dbReference type="InterPro" id="IPR028994">
    <property type="entry name" value="Integrin_alpha_N"/>
</dbReference>
<name>A0A0L0DKH4_THETB</name>
<dbReference type="SUPFAM" id="SSF69318">
    <property type="entry name" value="Integrin alpha N-terminal domain"/>
    <property type="match status" value="1"/>
</dbReference>
<accession>A0A0L0DKH4</accession>
<organism evidence="1 2">
    <name type="scientific">Thecamonas trahens ATCC 50062</name>
    <dbReference type="NCBI Taxonomy" id="461836"/>
    <lineage>
        <taxon>Eukaryota</taxon>
        <taxon>Apusozoa</taxon>
        <taxon>Apusomonadida</taxon>
        <taxon>Apusomonadidae</taxon>
        <taxon>Thecamonas</taxon>
    </lineage>
</organism>
<gene>
    <name evidence="1" type="ORF">AMSG_08595</name>
</gene>
<dbReference type="AlphaFoldDB" id="A0A0L0DKH4"/>